<accession>A0A5B0HFF7</accession>
<evidence type="ECO:0000313" key="2">
    <source>
        <dbReference type="EMBL" id="KAA1013603.1"/>
    </source>
</evidence>
<evidence type="ECO:0000256" key="1">
    <source>
        <dbReference type="SAM" id="MobiDB-lite"/>
    </source>
</evidence>
<evidence type="ECO:0000313" key="3">
    <source>
        <dbReference type="Proteomes" id="UP000325273"/>
    </source>
</evidence>
<dbReference type="EMBL" id="VTUZ01000004">
    <property type="protein sequence ID" value="KAA1013603.1"/>
    <property type="molecule type" value="Genomic_DNA"/>
</dbReference>
<proteinExistence type="predicted"/>
<dbReference type="RefSeq" id="WP_149669286.1">
    <property type="nucleotide sequence ID" value="NZ_VTUZ01000004.1"/>
</dbReference>
<protein>
    <submittedName>
        <fullName evidence="2">Uncharacterized protein</fullName>
    </submittedName>
</protein>
<organism evidence="2 3">
    <name type="scientific">Paraburkholderia panacisoli</name>
    <dbReference type="NCBI Taxonomy" id="2603818"/>
    <lineage>
        <taxon>Bacteria</taxon>
        <taxon>Pseudomonadati</taxon>
        <taxon>Pseudomonadota</taxon>
        <taxon>Betaproteobacteria</taxon>
        <taxon>Burkholderiales</taxon>
        <taxon>Burkholderiaceae</taxon>
        <taxon>Paraburkholderia</taxon>
    </lineage>
</organism>
<dbReference type="Proteomes" id="UP000325273">
    <property type="component" value="Unassembled WGS sequence"/>
</dbReference>
<feature type="region of interest" description="Disordered" evidence="1">
    <location>
        <begin position="1"/>
        <end position="45"/>
    </location>
</feature>
<sequence>MLCRRFQAKQRLKRDRHETQKLVEKRVSDSDDLDDSLTRAPEAPATPLPAACIRVRRTPTMPLPPTGKILAYPLNPEVGFGIGYRYGFRRQRHAHASRNRP</sequence>
<reference evidence="2 3" key="1">
    <citation type="submission" date="2019-08" db="EMBL/GenBank/DDBJ databases">
        <title>Paraburkholderia sp. DCY113.</title>
        <authorList>
            <person name="Kang J."/>
        </authorList>
    </citation>
    <scope>NUCLEOTIDE SEQUENCE [LARGE SCALE GENOMIC DNA]</scope>
    <source>
        <strain evidence="2 3">DCY113</strain>
    </source>
</reference>
<feature type="compositionally biased region" description="Basic and acidic residues" evidence="1">
    <location>
        <begin position="15"/>
        <end position="29"/>
    </location>
</feature>
<dbReference type="AlphaFoldDB" id="A0A5B0HFF7"/>
<keyword evidence="3" id="KW-1185">Reference proteome</keyword>
<gene>
    <name evidence="2" type="ORF">FVF58_07595</name>
</gene>
<name>A0A5B0HFF7_9BURK</name>
<comment type="caution">
    <text evidence="2">The sequence shown here is derived from an EMBL/GenBank/DDBJ whole genome shotgun (WGS) entry which is preliminary data.</text>
</comment>
<feature type="compositionally biased region" description="Basic residues" evidence="1">
    <location>
        <begin position="1"/>
        <end position="14"/>
    </location>
</feature>